<dbReference type="Pfam" id="PF01408">
    <property type="entry name" value="GFO_IDH_MocA"/>
    <property type="match status" value="1"/>
</dbReference>
<sequence length="97" mass="10859">MKKFNFGIIGCGLMGREFASAVARWCHLPEIDVKPEIIAICDTNEQITKWYSDNFSSIKQVTGDYKELLANPDVQAVYIAVPHNLHQQLYCAAIEAG</sequence>
<dbReference type="InterPro" id="IPR036291">
    <property type="entry name" value="NAD(P)-bd_dom_sf"/>
</dbReference>
<reference evidence="3" key="1">
    <citation type="journal article" date="2014" name="Front. Microbiol.">
        <title>High frequency of phylogenetically diverse reductive dehalogenase-homologous genes in deep subseafloor sedimentary metagenomes.</title>
        <authorList>
            <person name="Kawai M."/>
            <person name="Futagami T."/>
            <person name="Toyoda A."/>
            <person name="Takaki Y."/>
            <person name="Nishi S."/>
            <person name="Hori S."/>
            <person name="Arai W."/>
            <person name="Tsubouchi T."/>
            <person name="Morono Y."/>
            <person name="Uchiyama I."/>
            <person name="Ito T."/>
            <person name="Fujiyama A."/>
            <person name="Inagaki F."/>
            <person name="Takami H."/>
        </authorList>
    </citation>
    <scope>NUCLEOTIDE SEQUENCE</scope>
    <source>
        <strain evidence="3">Expedition CK06-06</strain>
    </source>
</reference>
<feature type="domain" description="Gfo/Idh/MocA-like oxidoreductase N-terminal" evidence="2">
    <location>
        <begin position="4"/>
        <end position="97"/>
    </location>
</feature>
<keyword evidence="1" id="KW-0560">Oxidoreductase</keyword>
<dbReference type="PANTHER" id="PTHR43818">
    <property type="entry name" value="BCDNA.GH03377"/>
    <property type="match status" value="1"/>
</dbReference>
<dbReference type="GO" id="GO:0000166">
    <property type="term" value="F:nucleotide binding"/>
    <property type="evidence" value="ECO:0007669"/>
    <property type="project" value="InterPro"/>
</dbReference>
<dbReference type="InterPro" id="IPR000683">
    <property type="entry name" value="Gfo/Idh/MocA-like_OxRdtase_N"/>
</dbReference>
<comment type="caution">
    <text evidence="3">The sequence shown here is derived from an EMBL/GenBank/DDBJ whole genome shotgun (WGS) entry which is preliminary data.</text>
</comment>
<evidence type="ECO:0000259" key="2">
    <source>
        <dbReference type="Pfam" id="PF01408"/>
    </source>
</evidence>
<dbReference type="AlphaFoldDB" id="X0V9H1"/>
<dbReference type="EMBL" id="BARS01025869">
    <property type="protein sequence ID" value="GAG09128.1"/>
    <property type="molecule type" value="Genomic_DNA"/>
</dbReference>
<feature type="non-terminal residue" evidence="3">
    <location>
        <position position="97"/>
    </location>
</feature>
<accession>X0V9H1</accession>
<proteinExistence type="predicted"/>
<dbReference type="SUPFAM" id="SSF51735">
    <property type="entry name" value="NAD(P)-binding Rossmann-fold domains"/>
    <property type="match status" value="1"/>
</dbReference>
<name>X0V9H1_9ZZZZ</name>
<dbReference type="Gene3D" id="3.40.50.720">
    <property type="entry name" value="NAD(P)-binding Rossmann-like Domain"/>
    <property type="match status" value="1"/>
</dbReference>
<dbReference type="GO" id="GO:0016491">
    <property type="term" value="F:oxidoreductase activity"/>
    <property type="evidence" value="ECO:0007669"/>
    <property type="project" value="UniProtKB-KW"/>
</dbReference>
<organism evidence="3">
    <name type="scientific">marine sediment metagenome</name>
    <dbReference type="NCBI Taxonomy" id="412755"/>
    <lineage>
        <taxon>unclassified sequences</taxon>
        <taxon>metagenomes</taxon>
        <taxon>ecological metagenomes</taxon>
    </lineage>
</organism>
<evidence type="ECO:0000256" key="1">
    <source>
        <dbReference type="ARBA" id="ARBA00023002"/>
    </source>
</evidence>
<gene>
    <name evidence="3" type="ORF">S01H1_40828</name>
</gene>
<evidence type="ECO:0000313" key="3">
    <source>
        <dbReference type="EMBL" id="GAG09128.1"/>
    </source>
</evidence>
<dbReference type="PANTHER" id="PTHR43818:SF11">
    <property type="entry name" value="BCDNA.GH03377"/>
    <property type="match status" value="1"/>
</dbReference>
<dbReference type="InterPro" id="IPR050463">
    <property type="entry name" value="Gfo/Idh/MocA_oxidrdct_glycsds"/>
</dbReference>
<protein>
    <recommendedName>
        <fullName evidence="2">Gfo/Idh/MocA-like oxidoreductase N-terminal domain-containing protein</fullName>
    </recommendedName>
</protein>